<dbReference type="SUPFAM" id="SSF53067">
    <property type="entry name" value="Actin-like ATPase domain"/>
    <property type="match status" value="1"/>
</dbReference>
<comment type="caution">
    <text evidence="2">The sequence shown here is derived from an EMBL/GenBank/DDBJ whole genome shotgun (WGS) entry which is preliminary data.</text>
</comment>
<dbReference type="Pfam" id="PF13412">
    <property type="entry name" value="HTH_24"/>
    <property type="match status" value="1"/>
</dbReference>
<dbReference type="PANTHER" id="PTHR18964:SF173">
    <property type="entry name" value="GLUCOKINASE"/>
    <property type="match status" value="1"/>
</dbReference>
<evidence type="ECO:0000313" key="2">
    <source>
        <dbReference type="EMBL" id="TWI87360.1"/>
    </source>
</evidence>
<dbReference type="OrthoDB" id="9810372at2"/>
<dbReference type="InterPro" id="IPR036388">
    <property type="entry name" value="WH-like_DNA-bd_sf"/>
</dbReference>
<protein>
    <submittedName>
        <fullName evidence="2">Putative NBD/HSP70 family sugar kinase</fullName>
    </submittedName>
</protein>
<dbReference type="GO" id="GO:0016301">
    <property type="term" value="F:kinase activity"/>
    <property type="evidence" value="ECO:0007669"/>
    <property type="project" value="UniProtKB-KW"/>
</dbReference>
<dbReference type="Pfam" id="PF00480">
    <property type="entry name" value="ROK"/>
    <property type="match status" value="1"/>
</dbReference>
<comment type="similarity">
    <text evidence="1">Belongs to the ROK (NagC/XylR) family.</text>
</comment>
<dbReference type="InterPro" id="IPR043129">
    <property type="entry name" value="ATPase_NBD"/>
</dbReference>
<dbReference type="Gene3D" id="1.10.10.10">
    <property type="entry name" value="Winged helix-like DNA-binding domain superfamily/Winged helix DNA-binding domain"/>
    <property type="match status" value="1"/>
</dbReference>
<dbReference type="Proteomes" id="UP000320593">
    <property type="component" value="Unassembled WGS sequence"/>
</dbReference>
<dbReference type="PROSITE" id="PS01125">
    <property type="entry name" value="ROK"/>
    <property type="match status" value="1"/>
</dbReference>
<organism evidence="2 3">
    <name type="scientific">Roseibium hamelinense</name>
    <dbReference type="NCBI Taxonomy" id="150831"/>
    <lineage>
        <taxon>Bacteria</taxon>
        <taxon>Pseudomonadati</taxon>
        <taxon>Pseudomonadota</taxon>
        <taxon>Alphaproteobacteria</taxon>
        <taxon>Hyphomicrobiales</taxon>
        <taxon>Stappiaceae</taxon>
        <taxon>Roseibium</taxon>
    </lineage>
</organism>
<dbReference type="EMBL" id="VLLF01000005">
    <property type="protein sequence ID" value="TWI87360.1"/>
    <property type="molecule type" value="Genomic_DNA"/>
</dbReference>
<evidence type="ECO:0000256" key="1">
    <source>
        <dbReference type="ARBA" id="ARBA00006479"/>
    </source>
</evidence>
<dbReference type="AlphaFoldDB" id="A0A562T3E4"/>
<proteinExistence type="inferred from homology"/>
<keyword evidence="2" id="KW-0418">Kinase</keyword>
<gene>
    <name evidence="2" type="ORF">JM93_02602</name>
</gene>
<dbReference type="PANTHER" id="PTHR18964">
    <property type="entry name" value="ROK (REPRESSOR, ORF, KINASE) FAMILY"/>
    <property type="match status" value="1"/>
</dbReference>
<keyword evidence="3" id="KW-1185">Reference proteome</keyword>
<reference evidence="2 3" key="1">
    <citation type="submission" date="2019-07" db="EMBL/GenBank/DDBJ databases">
        <title>Genomic Encyclopedia of Archaeal and Bacterial Type Strains, Phase II (KMG-II): from individual species to whole genera.</title>
        <authorList>
            <person name="Goeker M."/>
        </authorList>
    </citation>
    <scope>NUCLEOTIDE SEQUENCE [LARGE SCALE GENOMIC DNA]</scope>
    <source>
        <strain evidence="2 3">ATCC BAA-252</strain>
    </source>
</reference>
<accession>A0A562T3E4</accession>
<name>A0A562T3E4_9HYPH</name>
<dbReference type="InterPro" id="IPR036390">
    <property type="entry name" value="WH_DNA-bd_sf"/>
</dbReference>
<dbReference type="Gene3D" id="3.30.420.40">
    <property type="match status" value="2"/>
</dbReference>
<sequence length="420" mass="45659">MRGRGSQDRVREQNRAGILRALRRNTSAARVDICRQTGLSPATVTAITSELLHQGLIIGSDEDLPGEQNTRGRPRALLSINPDFGSFLLARILPDSFGLALVDFAGNTKASKVEKFLLHDVKRLGFLNYFTAKISSFLAHSDHPADLIREINVAFPGVVQTDEGVVSWSPFSPDQALPVSKTLQERFGCPSFVSNDTNMVAAALHWKEPEKYRQNFAVVLLDKGLGMALFLDGKLYSGANGMAGELGHCCHIPEGALCRCGRQGCLEAYLGSYALFRQASNLPQNTLPQDIVEPDGFVESLIRQAETGHPETLSLFERAGVNLGIGIGRLKAILDPDAFVVTGTSAQAMPFMKGGIEKALAQTLPPGLNQSLVVDVLPWDTDYVFKGLLASTIERLDYSKMSFSLARSTIRNQGLKENAS</sequence>
<dbReference type="SUPFAM" id="SSF46785">
    <property type="entry name" value="Winged helix' DNA-binding domain"/>
    <property type="match status" value="1"/>
</dbReference>
<dbReference type="InterPro" id="IPR049874">
    <property type="entry name" value="ROK_cs"/>
</dbReference>
<evidence type="ECO:0000313" key="3">
    <source>
        <dbReference type="Proteomes" id="UP000320593"/>
    </source>
</evidence>
<keyword evidence="2" id="KW-0808">Transferase</keyword>
<dbReference type="InterPro" id="IPR000600">
    <property type="entry name" value="ROK"/>
</dbReference>